<sequence>MNNESAMIDEDVLEWLEDLTRHKLLDVIGLINNLIFVHRPVLDLPTLGTDEDVAALSHADLTTLFRLVAPECSVDTNTLSNLQLLGLMLNQKGVVVFSLPNNNSPILTARTFNVPNKPQRLNPASSKGEIATAVSAWLFGLFPLELRSDQNDMPRENGLYLAKDEHEQIRFGRLFRNGAEGDGWTFCESYSDATATYWHHSDSPVDDELPMSLLHSWLQVSATTSPNEVHNENVSVLVTDSQRIFAFLRSLSQHVKAELVANFDGVLNSTHTSVESIGRLTRADWTAAAVAVADDKDMKDGLGSWEEHSAWDCFVATLQSLRFNFDTREFDPMYDYGKHDNETDIDRGDE</sequence>
<evidence type="ECO:0000313" key="2">
    <source>
        <dbReference type="Proteomes" id="UP000827609"/>
    </source>
</evidence>
<dbReference type="Proteomes" id="UP000827609">
    <property type="component" value="Segment"/>
</dbReference>
<gene>
    <name evidence="1" type="ORF">pEaSNUABM7_00275</name>
</gene>
<reference evidence="1" key="1">
    <citation type="submission" date="2021-06" db="EMBL/GenBank/DDBJ databases">
        <title>Complete genome sequence of Erwinia phage pEa_SNUABM_7.</title>
        <authorList>
            <person name="Kim S.G."/>
            <person name="Park S.C."/>
        </authorList>
    </citation>
    <scope>NUCLEOTIDE SEQUENCE</scope>
</reference>
<proteinExistence type="predicted"/>
<evidence type="ECO:0000313" key="1">
    <source>
        <dbReference type="EMBL" id="QYW04943.1"/>
    </source>
</evidence>
<organism evidence="1 2">
    <name type="scientific">Erwinia phage pEa_SNUABM_7</name>
    <dbReference type="NCBI Taxonomy" id="2866695"/>
    <lineage>
        <taxon>Viruses</taxon>
        <taxon>Duplodnaviria</taxon>
        <taxon>Heunggongvirae</taxon>
        <taxon>Uroviricota</taxon>
        <taxon>Caudoviricetes</taxon>
        <taxon>Snuvirus</taxon>
        <taxon>Snuvirus SNUABM7</taxon>
    </lineage>
</organism>
<dbReference type="EMBL" id="MZ475896">
    <property type="protein sequence ID" value="QYW04943.1"/>
    <property type="molecule type" value="Genomic_DNA"/>
</dbReference>
<accession>A0AAE7WUN6</accession>
<protein>
    <submittedName>
        <fullName evidence="1">Uncharacterized protein</fullName>
    </submittedName>
</protein>
<keyword evidence="2" id="KW-1185">Reference proteome</keyword>
<name>A0AAE7WUN6_9CAUD</name>